<feature type="non-terminal residue" evidence="1">
    <location>
        <position position="1"/>
    </location>
</feature>
<protein>
    <submittedName>
        <fullName evidence="1">Uncharacterized protein</fullName>
    </submittedName>
</protein>
<sequence>VSSRVSQLWGWLKSIFNLDMDMIDLGAFGDAEMAVANPILDPGEDVFLDALENPAWAVGNDDIPVSRMKPRKG</sequence>
<dbReference type="AlphaFoldDB" id="A0A8J2JNP3"/>
<name>A0A8J2JNP3_9HEXA</name>
<keyword evidence="2" id="KW-1185">Reference proteome</keyword>
<organism evidence="1 2">
    <name type="scientific">Allacma fusca</name>
    <dbReference type="NCBI Taxonomy" id="39272"/>
    <lineage>
        <taxon>Eukaryota</taxon>
        <taxon>Metazoa</taxon>
        <taxon>Ecdysozoa</taxon>
        <taxon>Arthropoda</taxon>
        <taxon>Hexapoda</taxon>
        <taxon>Collembola</taxon>
        <taxon>Symphypleona</taxon>
        <taxon>Sminthuridae</taxon>
        <taxon>Allacma</taxon>
    </lineage>
</organism>
<accession>A0A8J2JNP3</accession>
<dbReference type="EMBL" id="CAJVCH010091432">
    <property type="protein sequence ID" value="CAG7722667.1"/>
    <property type="molecule type" value="Genomic_DNA"/>
</dbReference>
<reference evidence="1" key="1">
    <citation type="submission" date="2021-06" db="EMBL/GenBank/DDBJ databases">
        <authorList>
            <person name="Hodson N. C."/>
            <person name="Mongue J. A."/>
            <person name="Jaron S. K."/>
        </authorList>
    </citation>
    <scope>NUCLEOTIDE SEQUENCE</scope>
</reference>
<dbReference type="Proteomes" id="UP000708208">
    <property type="component" value="Unassembled WGS sequence"/>
</dbReference>
<proteinExistence type="predicted"/>
<evidence type="ECO:0000313" key="2">
    <source>
        <dbReference type="Proteomes" id="UP000708208"/>
    </source>
</evidence>
<gene>
    <name evidence="1" type="ORF">AFUS01_LOCUS11792</name>
</gene>
<evidence type="ECO:0000313" key="1">
    <source>
        <dbReference type="EMBL" id="CAG7722667.1"/>
    </source>
</evidence>
<comment type="caution">
    <text evidence="1">The sequence shown here is derived from an EMBL/GenBank/DDBJ whole genome shotgun (WGS) entry which is preliminary data.</text>
</comment>